<feature type="domain" description="Cytochrome c" evidence="8">
    <location>
        <begin position="258"/>
        <end position="386"/>
    </location>
</feature>
<dbReference type="PANTHER" id="PTHR30600:SF10">
    <property type="entry name" value="BLL6722 PROTEIN"/>
    <property type="match status" value="1"/>
</dbReference>
<comment type="subcellular location">
    <subcellularLocation>
        <location evidence="1">Cell envelope</location>
    </subcellularLocation>
</comment>
<protein>
    <submittedName>
        <fullName evidence="9">Cytochrome c peroxidase</fullName>
    </submittedName>
</protein>
<dbReference type="GO" id="GO:0004130">
    <property type="term" value="F:cytochrome-c peroxidase activity"/>
    <property type="evidence" value="ECO:0007669"/>
    <property type="project" value="TreeGrafter"/>
</dbReference>
<reference evidence="9 10" key="1">
    <citation type="submission" date="2016-10" db="EMBL/GenBank/DDBJ databases">
        <authorList>
            <person name="de Groot N.N."/>
        </authorList>
    </citation>
    <scope>NUCLEOTIDE SEQUENCE [LARGE SCALE GENOMIC DNA]</scope>
    <source>
        <strain evidence="9 10">MAR_2009_71</strain>
    </source>
</reference>
<keyword evidence="6 7" id="KW-0408">Iron</keyword>
<dbReference type="Pfam" id="PF03150">
    <property type="entry name" value="CCP_MauG"/>
    <property type="match status" value="1"/>
</dbReference>
<organism evidence="9 10">
    <name type="scientific">Maribacter dokdonensis</name>
    <dbReference type="NCBI Taxonomy" id="320912"/>
    <lineage>
        <taxon>Bacteria</taxon>
        <taxon>Pseudomonadati</taxon>
        <taxon>Bacteroidota</taxon>
        <taxon>Flavobacteriia</taxon>
        <taxon>Flavobacteriales</taxon>
        <taxon>Flavobacteriaceae</taxon>
        <taxon>Maribacter</taxon>
    </lineage>
</organism>
<dbReference type="InterPro" id="IPR051395">
    <property type="entry name" value="Cytochrome_c_Peroxidase/MauG"/>
</dbReference>
<evidence type="ECO:0000256" key="4">
    <source>
        <dbReference type="ARBA" id="ARBA00022729"/>
    </source>
</evidence>
<evidence type="ECO:0000313" key="9">
    <source>
        <dbReference type="EMBL" id="SEC43446.1"/>
    </source>
</evidence>
<evidence type="ECO:0000256" key="1">
    <source>
        <dbReference type="ARBA" id="ARBA00004196"/>
    </source>
</evidence>
<keyword evidence="2 7" id="KW-0349">Heme</keyword>
<evidence type="ECO:0000313" key="10">
    <source>
        <dbReference type="Proteomes" id="UP000183038"/>
    </source>
</evidence>
<sequence length="403" mass="45159">MKKCFVPICLLVIILSSCSKDEYIDITEEEQLLVNDENNDTVVDDNEENTNDLAVDSSILVLPDSPFNYANILLPDFFLDNDVRNEDNTPNNNEITDNGATLGRVLFYDTNLSRNNTISCASCHIQEHGFSDPTALSTGFDGELTSRNSMGLANARFYENGRFFWDERAASLEEQTLVPIQDLVEMGLTLPELEAKLSVVDYYEALFTNAFGDDNVTSERIALALSQFIRSMVSYESKFDEGLSQVQDIDDNFPNFTDSENRGKQLFMSNQTRCFDCHATNVFVGDAARNNGLDATITDPGVGGITGNNNDLGEFKVPSLRNIALTGPYMHDGRFETLEEVIEHYNSGVQNNPNLDNRLTQGNNVRRLNLSDNDKQALVDFLHTLTDTEFITDEKYADPFIED</sequence>
<dbReference type="PROSITE" id="PS51007">
    <property type="entry name" value="CYTC"/>
    <property type="match status" value="1"/>
</dbReference>
<dbReference type="PROSITE" id="PS51257">
    <property type="entry name" value="PROKAR_LIPOPROTEIN"/>
    <property type="match status" value="1"/>
</dbReference>
<keyword evidence="3 7" id="KW-0479">Metal-binding</keyword>
<dbReference type="Proteomes" id="UP000183038">
    <property type="component" value="Unassembled WGS sequence"/>
</dbReference>
<evidence type="ECO:0000256" key="7">
    <source>
        <dbReference type="PROSITE-ProRule" id="PRU00433"/>
    </source>
</evidence>
<dbReference type="Gene3D" id="1.10.760.10">
    <property type="entry name" value="Cytochrome c-like domain"/>
    <property type="match status" value="2"/>
</dbReference>
<evidence type="ECO:0000256" key="2">
    <source>
        <dbReference type="ARBA" id="ARBA00022617"/>
    </source>
</evidence>
<dbReference type="GO" id="GO:0030313">
    <property type="term" value="C:cell envelope"/>
    <property type="evidence" value="ECO:0007669"/>
    <property type="project" value="UniProtKB-SubCell"/>
</dbReference>
<dbReference type="GO" id="GO:0020037">
    <property type="term" value="F:heme binding"/>
    <property type="evidence" value="ECO:0007669"/>
    <property type="project" value="InterPro"/>
</dbReference>
<dbReference type="InterPro" id="IPR004852">
    <property type="entry name" value="Di-haem_cyt_c_peroxidsae"/>
</dbReference>
<gene>
    <name evidence="9" type="ORF">SAMN05192540_3163</name>
</gene>
<dbReference type="GO" id="GO:0009055">
    <property type="term" value="F:electron transfer activity"/>
    <property type="evidence" value="ECO:0007669"/>
    <property type="project" value="InterPro"/>
</dbReference>
<dbReference type="RefSeq" id="WP_074673949.1">
    <property type="nucleotide sequence ID" value="NZ_FNTB01000001.1"/>
</dbReference>
<accession>A0A1H4SGX9</accession>
<keyword evidence="5" id="KW-0560">Oxidoreductase</keyword>
<dbReference type="OrthoDB" id="9805202at2"/>
<proteinExistence type="predicted"/>
<dbReference type="InterPro" id="IPR036909">
    <property type="entry name" value="Cyt_c-like_dom_sf"/>
</dbReference>
<dbReference type="EMBL" id="FNTB01000001">
    <property type="protein sequence ID" value="SEC43446.1"/>
    <property type="molecule type" value="Genomic_DNA"/>
</dbReference>
<evidence type="ECO:0000256" key="3">
    <source>
        <dbReference type="ARBA" id="ARBA00022723"/>
    </source>
</evidence>
<evidence type="ECO:0000256" key="6">
    <source>
        <dbReference type="ARBA" id="ARBA00023004"/>
    </source>
</evidence>
<evidence type="ECO:0000256" key="5">
    <source>
        <dbReference type="ARBA" id="ARBA00023002"/>
    </source>
</evidence>
<dbReference type="SUPFAM" id="SSF46626">
    <property type="entry name" value="Cytochrome c"/>
    <property type="match status" value="2"/>
</dbReference>
<dbReference type="PANTHER" id="PTHR30600">
    <property type="entry name" value="CYTOCHROME C PEROXIDASE-RELATED"/>
    <property type="match status" value="1"/>
</dbReference>
<name>A0A1H4SGX9_9FLAO</name>
<dbReference type="InterPro" id="IPR009056">
    <property type="entry name" value="Cyt_c-like_dom"/>
</dbReference>
<keyword evidence="4" id="KW-0732">Signal</keyword>
<dbReference type="AlphaFoldDB" id="A0A1H4SGX9"/>
<keyword evidence="9" id="KW-0575">Peroxidase</keyword>
<dbReference type="GO" id="GO:0046872">
    <property type="term" value="F:metal ion binding"/>
    <property type="evidence" value="ECO:0007669"/>
    <property type="project" value="UniProtKB-KW"/>
</dbReference>
<evidence type="ECO:0000259" key="8">
    <source>
        <dbReference type="PROSITE" id="PS51007"/>
    </source>
</evidence>